<dbReference type="RefSeq" id="WP_115124747.1">
    <property type="nucleotide sequence ID" value="NZ_QRAO01000009.1"/>
</dbReference>
<name>A0A370Q3P9_9FLAO</name>
<dbReference type="GO" id="GO:0008168">
    <property type="term" value="F:methyltransferase activity"/>
    <property type="evidence" value="ECO:0007669"/>
    <property type="project" value="UniProtKB-KW"/>
</dbReference>
<dbReference type="PANTHER" id="PTHR43619:SF2">
    <property type="entry name" value="S-ADENOSYL-L-METHIONINE-DEPENDENT METHYLTRANSFERASES SUPERFAMILY PROTEIN"/>
    <property type="match status" value="1"/>
</dbReference>
<dbReference type="Pfam" id="PF04072">
    <property type="entry name" value="LCM"/>
    <property type="match status" value="1"/>
</dbReference>
<dbReference type="InterPro" id="IPR007213">
    <property type="entry name" value="Ppm1/Ppm2/Tcmp"/>
</dbReference>
<gene>
    <name evidence="3" type="ORF">C8D94_10913</name>
</gene>
<evidence type="ECO:0000256" key="1">
    <source>
        <dbReference type="ARBA" id="ARBA00022603"/>
    </source>
</evidence>
<keyword evidence="1 3" id="KW-0489">Methyltransferase</keyword>
<evidence type="ECO:0000313" key="3">
    <source>
        <dbReference type="EMBL" id="RDK82993.1"/>
    </source>
</evidence>
<dbReference type="InterPro" id="IPR029063">
    <property type="entry name" value="SAM-dependent_MTases_sf"/>
</dbReference>
<evidence type="ECO:0000313" key="4">
    <source>
        <dbReference type="Proteomes" id="UP000255317"/>
    </source>
</evidence>
<dbReference type="EMBL" id="QRAO01000009">
    <property type="protein sequence ID" value="RDK82993.1"/>
    <property type="molecule type" value="Genomic_DNA"/>
</dbReference>
<proteinExistence type="predicted"/>
<dbReference type="Gene3D" id="3.40.50.150">
    <property type="entry name" value="Vaccinia Virus protein VP39"/>
    <property type="match status" value="1"/>
</dbReference>
<dbReference type="SUPFAM" id="SSF53335">
    <property type="entry name" value="S-adenosyl-L-methionine-dependent methyltransferases"/>
    <property type="match status" value="1"/>
</dbReference>
<protein>
    <submittedName>
        <fullName evidence="3">Leucine carboxyl methyltransferase</fullName>
    </submittedName>
</protein>
<dbReference type="OrthoDB" id="1186348at2"/>
<reference evidence="3 4" key="1">
    <citation type="submission" date="2018-07" db="EMBL/GenBank/DDBJ databases">
        <title>Genomic Encyclopedia of Type Strains, Phase IV (KMG-IV): sequencing the most valuable type-strain genomes for metagenomic binning, comparative biology and taxonomic classification.</title>
        <authorList>
            <person name="Goeker M."/>
        </authorList>
    </citation>
    <scope>NUCLEOTIDE SEQUENCE [LARGE SCALE GENOMIC DNA]</scope>
    <source>
        <strain evidence="3 4">DSM 101478</strain>
    </source>
</reference>
<accession>A0A370Q3P9</accession>
<comment type="caution">
    <text evidence="3">The sequence shown here is derived from an EMBL/GenBank/DDBJ whole genome shotgun (WGS) entry which is preliminary data.</text>
</comment>
<dbReference type="AlphaFoldDB" id="A0A370Q3P9"/>
<keyword evidence="2 3" id="KW-0808">Transferase</keyword>
<evidence type="ECO:0000256" key="2">
    <source>
        <dbReference type="ARBA" id="ARBA00022679"/>
    </source>
</evidence>
<keyword evidence="4" id="KW-1185">Reference proteome</keyword>
<sequence>MSHQVEDTAFVIAHYRAQDPTFSLDNYAHLWQNKGAYEIAQKFAEQVSEFDNILHCGRNRIIFNYLQKYTALEKDILIINIGAGFSMYPYTLPEKLRHFEIDLPHVVAYKVKETEKFIRTQKLPERQVTHASFDITKKSDLESLFTEVSLDASNQRIVVMEGLFFFLPIPKIEQLLSFCRRYLNKGDIILCESYKKDIEHTGVYKKLLQFFGADFKLRSTAHGNFPHSFYEQVEGFDVLEKSSSYDICLKNKKIPASVEEKEVLNEYVYVLERR</sequence>
<dbReference type="Proteomes" id="UP000255317">
    <property type="component" value="Unassembled WGS sequence"/>
</dbReference>
<dbReference type="PANTHER" id="PTHR43619">
    <property type="entry name" value="S-ADENOSYL-L-METHIONINE-DEPENDENT METHYLTRANSFERASE YKTD-RELATED"/>
    <property type="match status" value="1"/>
</dbReference>
<dbReference type="GO" id="GO:0032259">
    <property type="term" value="P:methylation"/>
    <property type="evidence" value="ECO:0007669"/>
    <property type="project" value="UniProtKB-KW"/>
</dbReference>
<organism evidence="3 4">
    <name type="scientific">Marinirhabdus gelatinilytica</name>
    <dbReference type="NCBI Taxonomy" id="1703343"/>
    <lineage>
        <taxon>Bacteria</taxon>
        <taxon>Pseudomonadati</taxon>
        <taxon>Bacteroidota</taxon>
        <taxon>Flavobacteriia</taxon>
        <taxon>Flavobacteriales</taxon>
        <taxon>Flavobacteriaceae</taxon>
    </lineage>
</organism>